<proteinExistence type="predicted"/>
<dbReference type="EMBL" id="CM047586">
    <property type="protein sequence ID" value="KAI9909067.1"/>
    <property type="molecule type" value="Genomic_DNA"/>
</dbReference>
<name>A0ACC0VRF8_9STRA</name>
<protein>
    <submittedName>
        <fullName evidence="1">Uncharacterized protein</fullName>
    </submittedName>
</protein>
<reference evidence="1 2" key="1">
    <citation type="journal article" date="2022" name="bioRxiv">
        <title>The genome of the oomycete Peronosclerospora sorghi, a cosmopolitan pathogen of maize and sorghum, is inflated with dispersed pseudogenes.</title>
        <authorList>
            <person name="Fletcher K."/>
            <person name="Martin F."/>
            <person name="Isakeit T."/>
            <person name="Cavanaugh K."/>
            <person name="Magill C."/>
            <person name="Michelmore R."/>
        </authorList>
    </citation>
    <scope>NUCLEOTIDE SEQUENCE [LARGE SCALE GENOMIC DNA]</scope>
    <source>
        <strain evidence="1">P6</strain>
    </source>
</reference>
<sequence>MFSELEGYIKHHATVKVPNLSSHSMRGRWYSTLVLGPRSTKTSLKSQGRMSKLRLPRPKNTANPRILRLNTVTRDSVQRFRL</sequence>
<keyword evidence="2" id="KW-1185">Reference proteome</keyword>
<dbReference type="Proteomes" id="UP001163321">
    <property type="component" value="Chromosome 7"/>
</dbReference>
<organism evidence="1 2">
    <name type="scientific">Peronosclerospora sorghi</name>
    <dbReference type="NCBI Taxonomy" id="230839"/>
    <lineage>
        <taxon>Eukaryota</taxon>
        <taxon>Sar</taxon>
        <taxon>Stramenopiles</taxon>
        <taxon>Oomycota</taxon>
        <taxon>Peronosporomycetes</taxon>
        <taxon>Peronosporales</taxon>
        <taxon>Peronosporaceae</taxon>
        <taxon>Peronosclerospora</taxon>
    </lineage>
</organism>
<evidence type="ECO:0000313" key="1">
    <source>
        <dbReference type="EMBL" id="KAI9909067.1"/>
    </source>
</evidence>
<evidence type="ECO:0000313" key="2">
    <source>
        <dbReference type="Proteomes" id="UP001163321"/>
    </source>
</evidence>
<gene>
    <name evidence="1" type="ORF">PsorP6_014593</name>
</gene>
<comment type="caution">
    <text evidence="1">The sequence shown here is derived from an EMBL/GenBank/DDBJ whole genome shotgun (WGS) entry which is preliminary data.</text>
</comment>
<accession>A0ACC0VRF8</accession>